<sequence>MSNVLEMELVVEEQTRHWESIMDEKEALKAEIKKLNAQATRLKMDLHDLAEDLPIGWENIMDLALHTHTAYSELAAARERLAAFAGG</sequence>
<dbReference type="EMBL" id="CP127527">
    <property type="protein sequence ID" value="XRI77018.1"/>
    <property type="molecule type" value="Genomic_DNA"/>
</dbReference>
<protein>
    <submittedName>
        <fullName evidence="1">CCE_0567 family metalloprotein</fullName>
    </submittedName>
</protein>
<gene>
    <name evidence="1" type="ORF">EC580_013840</name>
</gene>
<accession>A0ACD5HNX5</accession>
<organism evidence="1 2">
    <name type="scientific">Acidithiobacillus sulfuriphilus</name>
    <dbReference type="NCBI Taxonomy" id="1867749"/>
    <lineage>
        <taxon>Bacteria</taxon>
        <taxon>Pseudomonadati</taxon>
        <taxon>Pseudomonadota</taxon>
        <taxon>Acidithiobacillia</taxon>
        <taxon>Acidithiobacillales</taxon>
        <taxon>Acidithiobacillaceae</taxon>
        <taxon>Acidithiobacillus</taxon>
    </lineage>
</organism>
<reference evidence="1 2" key="1">
    <citation type="journal article" date="2019" name="Int. J. Syst. Evol. Microbiol.">
        <title>Acidithiobacillus sulfuriphilus sp. nov.: an extremely acidophilic sulfur-oxidizing chemolithotroph isolated from a neutral pH environment.</title>
        <authorList>
            <person name="Falagan C."/>
            <person name="Moya-Beltran A."/>
            <person name="Castro M."/>
            <person name="Quatrini R."/>
            <person name="Johnson D.B."/>
        </authorList>
    </citation>
    <scope>NUCLEOTIDE SEQUENCE [LARGE SCALE GENOMIC DNA]</scope>
    <source>
        <strain evidence="1 2">CJ-2</strain>
    </source>
</reference>
<evidence type="ECO:0000313" key="1">
    <source>
        <dbReference type="EMBL" id="XRI77018.1"/>
    </source>
</evidence>
<proteinExistence type="predicted"/>
<keyword evidence="2" id="KW-1185">Reference proteome</keyword>
<name>A0ACD5HNX5_9PROT</name>
<dbReference type="Proteomes" id="UP000271650">
    <property type="component" value="Chromosome"/>
</dbReference>
<evidence type="ECO:0000313" key="2">
    <source>
        <dbReference type="Proteomes" id="UP000271650"/>
    </source>
</evidence>